<dbReference type="RefSeq" id="WP_152754785.1">
    <property type="nucleotide sequence ID" value="NZ_WHNP01000001.1"/>
</dbReference>
<dbReference type="Proteomes" id="UP000484381">
    <property type="component" value="Unassembled WGS sequence"/>
</dbReference>
<keyword evidence="3" id="KW-1185">Reference proteome</keyword>
<evidence type="ECO:0000313" key="2">
    <source>
        <dbReference type="EMBL" id="MPW15382.1"/>
    </source>
</evidence>
<dbReference type="EMBL" id="WHNP01000001">
    <property type="protein sequence ID" value="MPW15382.1"/>
    <property type="molecule type" value="Genomic_DNA"/>
</dbReference>
<protein>
    <recommendedName>
        <fullName evidence="1">PapC-like C-terminal domain-containing protein</fullName>
    </recommendedName>
</protein>
<accession>A0A7X1N4S4</accession>
<dbReference type="InterPro" id="IPR025949">
    <property type="entry name" value="PapC-like_C"/>
</dbReference>
<organism evidence="2 3">
    <name type="scientific">Paraburkholderia franconis</name>
    <dbReference type="NCBI Taxonomy" id="2654983"/>
    <lineage>
        <taxon>Bacteria</taxon>
        <taxon>Pseudomonadati</taxon>
        <taxon>Pseudomonadota</taxon>
        <taxon>Betaproteobacteria</taxon>
        <taxon>Burkholderiales</taxon>
        <taxon>Burkholderiaceae</taxon>
        <taxon>Paraburkholderia</taxon>
    </lineage>
</organism>
<gene>
    <name evidence="2" type="ORF">GCT13_00245</name>
</gene>
<dbReference type="Gene3D" id="2.60.40.2070">
    <property type="match status" value="1"/>
</dbReference>
<dbReference type="AlphaFoldDB" id="A0A7X1N4S4"/>
<feature type="domain" description="PapC-like C-terminal" evidence="1">
    <location>
        <begin position="3"/>
        <end position="31"/>
    </location>
</feature>
<proteinExistence type="predicted"/>
<reference evidence="2 3" key="1">
    <citation type="submission" date="2019-10" db="EMBL/GenBank/DDBJ databases">
        <title>Paraburkholderia sp. isolated from nodules of Mimosa pudica from Brazilian Atlantic Forest soils.</title>
        <authorList>
            <person name="Paulitsch F."/>
            <person name="Hungria M."/>
            <person name="Dall'Agnol R."/>
        </authorList>
    </citation>
    <scope>NUCLEOTIDE SEQUENCE [LARGE SCALE GENOMIC DNA]</scope>
    <source>
        <strain evidence="2 3">CNPSo 3157</strain>
    </source>
</reference>
<comment type="caution">
    <text evidence="2">The sequence shown here is derived from an EMBL/GenBank/DDBJ whole genome shotgun (WGS) entry which is preliminary data.</text>
</comment>
<sequence>MPIRGLEDNGTLTVKLGDEPGQQCSVKYSLPVKSKSDKADVAYTAVESHCFGVVPAEAARN</sequence>
<dbReference type="Pfam" id="PF13953">
    <property type="entry name" value="PapC_C"/>
    <property type="match status" value="1"/>
</dbReference>
<evidence type="ECO:0000313" key="3">
    <source>
        <dbReference type="Proteomes" id="UP000484381"/>
    </source>
</evidence>
<dbReference type="InterPro" id="IPR043142">
    <property type="entry name" value="PapC-like_C_sf"/>
</dbReference>
<evidence type="ECO:0000259" key="1">
    <source>
        <dbReference type="Pfam" id="PF13953"/>
    </source>
</evidence>
<name>A0A7X1N4S4_9BURK</name>